<dbReference type="AlphaFoldDB" id="A0A8G1RKJ2"/>
<feature type="compositionally biased region" description="Polar residues" evidence="1">
    <location>
        <begin position="1"/>
        <end position="11"/>
    </location>
</feature>
<reference evidence="2 3" key="1">
    <citation type="submission" date="2018-02" db="EMBL/GenBank/DDBJ databases">
        <title>The genomes of Aspergillus section Nigri reveals drivers in fungal speciation.</title>
        <authorList>
            <consortium name="DOE Joint Genome Institute"/>
            <person name="Vesth T.C."/>
            <person name="Nybo J."/>
            <person name="Theobald S."/>
            <person name="Brandl J."/>
            <person name="Frisvad J.C."/>
            <person name="Nielsen K.F."/>
            <person name="Lyhne E.K."/>
            <person name="Kogle M.E."/>
            <person name="Kuo A."/>
            <person name="Riley R."/>
            <person name="Clum A."/>
            <person name="Nolan M."/>
            <person name="Lipzen A."/>
            <person name="Salamov A."/>
            <person name="Henrissat B."/>
            <person name="Wiebenga A."/>
            <person name="De vries R.P."/>
            <person name="Grigoriev I.V."/>
            <person name="Mortensen U.H."/>
            <person name="Andersen M.R."/>
            <person name="Baker S.E."/>
        </authorList>
    </citation>
    <scope>NUCLEOTIDE SEQUENCE [LARGE SCALE GENOMIC DNA]</scope>
    <source>
        <strain evidence="2 3">CBS 313.89</strain>
    </source>
</reference>
<feature type="compositionally biased region" description="Basic and acidic residues" evidence="1">
    <location>
        <begin position="183"/>
        <end position="199"/>
    </location>
</feature>
<gene>
    <name evidence="2" type="ORF">BO72DRAFT_383545</name>
</gene>
<protein>
    <recommendedName>
        <fullName evidence="4">Hypervirulence associated protein TUDOR domain-containing protein</fullName>
    </recommendedName>
</protein>
<dbReference type="RefSeq" id="XP_040798959.1">
    <property type="nucleotide sequence ID" value="XM_040941517.1"/>
</dbReference>
<evidence type="ECO:0000256" key="1">
    <source>
        <dbReference type="SAM" id="MobiDB-lite"/>
    </source>
</evidence>
<dbReference type="EMBL" id="KZ824663">
    <property type="protein sequence ID" value="RAK74949.1"/>
    <property type="molecule type" value="Genomic_DNA"/>
</dbReference>
<evidence type="ECO:0000313" key="3">
    <source>
        <dbReference type="Proteomes" id="UP000249789"/>
    </source>
</evidence>
<feature type="compositionally biased region" description="Basic and acidic residues" evidence="1">
    <location>
        <begin position="47"/>
        <end position="61"/>
    </location>
</feature>
<organism evidence="2 3">
    <name type="scientific">Aspergillus fijiensis CBS 313.89</name>
    <dbReference type="NCBI Taxonomy" id="1448319"/>
    <lineage>
        <taxon>Eukaryota</taxon>
        <taxon>Fungi</taxon>
        <taxon>Dikarya</taxon>
        <taxon>Ascomycota</taxon>
        <taxon>Pezizomycotina</taxon>
        <taxon>Eurotiomycetes</taxon>
        <taxon>Eurotiomycetidae</taxon>
        <taxon>Eurotiales</taxon>
        <taxon>Aspergillaceae</taxon>
        <taxon>Aspergillus</taxon>
    </lineage>
</organism>
<feature type="compositionally biased region" description="Basic and acidic residues" evidence="1">
    <location>
        <begin position="13"/>
        <end position="30"/>
    </location>
</feature>
<feature type="compositionally biased region" description="Acidic residues" evidence="1">
    <location>
        <begin position="200"/>
        <end position="244"/>
    </location>
</feature>
<dbReference type="OrthoDB" id="3360421at2759"/>
<accession>A0A8G1RKJ2</accession>
<evidence type="ECO:0008006" key="4">
    <source>
        <dbReference type="Google" id="ProtNLM"/>
    </source>
</evidence>
<sequence>MPSKSNNNNYTDPELRQEVKEEVQQGDKGGKPGQWSARKAQLTAQEYKSRGGDYTTSKDEQSQSQRNLSQWGAEDWVTKEGSGTAKTDESAADGGPRKRYLPREAWEEMSEGEKEATERKKVEEGGKEKKQFVGNTEGAKRKRGEVSRRTGDKDKDKDEDEDEDEDEEGEGDGEGEGEEKEEGEEKGKGKGDEEQKDGENKDEELDEDDEEYQEEEGEGEDEDEEEEEGVEQQVGDDEEAEGDDAPDKKKQKTK</sequence>
<feature type="region of interest" description="Disordered" evidence="1">
    <location>
        <begin position="1"/>
        <end position="254"/>
    </location>
</feature>
<feature type="compositionally biased region" description="Basic and acidic residues" evidence="1">
    <location>
        <begin position="101"/>
        <end position="131"/>
    </location>
</feature>
<feature type="compositionally biased region" description="Basic and acidic residues" evidence="1">
    <location>
        <begin position="144"/>
        <end position="156"/>
    </location>
</feature>
<keyword evidence="3" id="KW-1185">Reference proteome</keyword>
<feature type="compositionally biased region" description="Acidic residues" evidence="1">
    <location>
        <begin position="157"/>
        <end position="182"/>
    </location>
</feature>
<dbReference type="VEuPathDB" id="FungiDB:BO72DRAFT_383545"/>
<proteinExistence type="predicted"/>
<dbReference type="GeneID" id="63858850"/>
<dbReference type="Proteomes" id="UP000249789">
    <property type="component" value="Unassembled WGS sequence"/>
</dbReference>
<evidence type="ECO:0000313" key="2">
    <source>
        <dbReference type="EMBL" id="RAK74949.1"/>
    </source>
</evidence>
<name>A0A8G1RKJ2_9EURO</name>